<sequence>MSKFVLVPIIVIAMVYVVISLVKGIAAFLQSTRAELDDDPAAGPSVMQLRQNEMMFSRIKFQALAVIVVAVLLAASR</sequence>
<dbReference type="PROSITE" id="PS51503">
    <property type="entry name" value="HIG1"/>
    <property type="match status" value="1"/>
</dbReference>
<organism evidence="6 7">
    <name type="scientific">Novosphingobium umbonatum</name>
    <dbReference type="NCBI Taxonomy" id="1908524"/>
    <lineage>
        <taxon>Bacteria</taxon>
        <taxon>Pseudomonadati</taxon>
        <taxon>Pseudomonadota</taxon>
        <taxon>Alphaproteobacteria</taxon>
        <taxon>Sphingomonadales</taxon>
        <taxon>Sphingomonadaceae</taxon>
        <taxon>Novosphingobium</taxon>
    </lineage>
</organism>
<dbReference type="Proteomes" id="UP000282837">
    <property type="component" value="Unassembled WGS sequence"/>
</dbReference>
<dbReference type="OrthoDB" id="7392120at2"/>
<evidence type="ECO:0000256" key="1">
    <source>
        <dbReference type="ARBA" id="ARBA00022692"/>
    </source>
</evidence>
<keyword evidence="1 4" id="KW-0812">Transmembrane</keyword>
<evidence type="ECO:0000313" key="7">
    <source>
        <dbReference type="Proteomes" id="UP000282837"/>
    </source>
</evidence>
<evidence type="ECO:0000256" key="3">
    <source>
        <dbReference type="ARBA" id="ARBA00023136"/>
    </source>
</evidence>
<feature type="domain" description="HIG1" evidence="5">
    <location>
        <begin position="1"/>
        <end position="77"/>
    </location>
</feature>
<keyword evidence="2 4" id="KW-1133">Transmembrane helix</keyword>
<name>A0A3S2VQZ3_9SPHN</name>
<protein>
    <recommendedName>
        <fullName evidence="5">HIG1 domain-containing protein</fullName>
    </recommendedName>
</protein>
<dbReference type="InterPro" id="IPR007667">
    <property type="entry name" value="Hypoxia_induced_domain"/>
</dbReference>
<proteinExistence type="predicted"/>
<evidence type="ECO:0000256" key="2">
    <source>
        <dbReference type="ARBA" id="ARBA00022989"/>
    </source>
</evidence>
<evidence type="ECO:0000259" key="5">
    <source>
        <dbReference type="PROSITE" id="PS51503"/>
    </source>
</evidence>
<keyword evidence="7" id="KW-1185">Reference proteome</keyword>
<dbReference type="RefSeq" id="WP_127711275.1">
    <property type="nucleotide sequence ID" value="NZ_SACO01000015.1"/>
</dbReference>
<comment type="caution">
    <text evidence="6">The sequence shown here is derived from an EMBL/GenBank/DDBJ whole genome shotgun (WGS) entry which is preliminary data.</text>
</comment>
<keyword evidence="3 4" id="KW-0472">Membrane</keyword>
<feature type="transmembrane region" description="Helical" evidence="4">
    <location>
        <begin position="6"/>
        <end position="29"/>
    </location>
</feature>
<reference evidence="6 7" key="1">
    <citation type="submission" date="2019-01" db="EMBL/GenBank/DDBJ databases">
        <authorList>
            <person name="Chen W.-M."/>
        </authorList>
    </citation>
    <scope>NUCLEOTIDE SEQUENCE [LARGE SCALE GENOMIC DNA]</scope>
    <source>
        <strain evidence="6 7">FSY-9</strain>
    </source>
</reference>
<dbReference type="EMBL" id="SACO01000015">
    <property type="protein sequence ID" value="RVU03413.1"/>
    <property type="molecule type" value="Genomic_DNA"/>
</dbReference>
<evidence type="ECO:0000256" key="4">
    <source>
        <dbReference type="SAM" id="Phobius"/>
    </source>
</evidence>
<accession>A0A3S2VQZ3</accession>
<dbReference type="AlphaFoldDB" id="A0A3S2VQZ3"/>
<evidence type="ECO:0000313" key="6">
    <source>
        <dbReference type="EMBL" id="RVU03413.1"/>
    </source>
</evidence>
<feature type="transmembrane region" description="Helical" evidence="4">
    <location>
        <begin position="59"/>
        <end position="76"/>
    </location>
</feature>
<gene>
    <name evidence="6" type="ORF">EOE18_15770</name>
</gene>